<dbReference type="GO" id="GO:0003697">
    <property type="term" value="F:single-stranded DNA binding"/>
    <property type="evidence" value="ECO:0007669"/>
    <property type="project" value="UniProtKB-UniRule"/>
</dbReference>
<dbReference type="SUPFAM" id="SSF50249">
    <property type="entry name" value="Nucleic acid-binding proteins"/>
    <property type="match status" value="1"/>
</dbReference>
<dbReference type="STRING" id="946077.W5A_03184"/>
<dbReference type="Gene3D" id="2.40.50.140">
    <property type="entry name" value="Nucleic acid-binding proteins"/>
    <property type="match status" value="1"/>
</dbReference>
<dbReference type="InterPro" id="IPR000424">
    <property type="entry name" value="Primosome_PriB/ssb"/>
</dbReference>
<dbReference type="Pfam" id="PF00436">
    <property type="entry name" value="SSB"/>
    <property type="match status" value="1"/>
</dbReference>
<dbReference type="RefSeq" id="WP_008237347.1">
    <property type="nucleotide sequence ID" value="NZ_AJJU01000003.1"/>
</dbReference>
<proteinExistence type="inferred from homology"/>
<keyword evidence="1 2" id="KW-0238">DNA-binding</keyword>
<dbReference type="PANTHER" id="PTHR10302">
    <property type="entry name" value="SINGLE-STRANDED DNA-BINDING PROTEIN"/>
    <property type="match status" value="1"/>
</dbReference>
<evidence type="ECO:0000313" key="4">
    <source>
        <dbReference type="EMBL" id="EID75913.1"/>
    </source>
</evidence>
<reference evidence="4 5" key="1">
    <citation type="journal article" date="2012" name="J. Bacteriol.">
        <title>Genome Sequence of the Halotolerant Bacterium Imtechella halotolerans K1T.</title>
        <authorList>
            <person name="Kumar S."/>
            <person name="Vikram S."/>
            <person name="Subramanian S."/>
            <person name="Raghava G.P."/>
            <person name="Pinnaka A.K."/>
        </authorList>
    </citation>
    <scope>NUCLEOTIDE SEQUENCE [LARGE SCALE GENOMIC DNA]</scope>
    <source>
        <strain evidence="4 5">K1</strain>
    </source>
</reference>
<dbReference type="AlphaFoldDB" id="I0WHP7"/>
<comment type="subunit">
    <text evidence="2">Homotetramer.</text>
</comment>
<dbReference type="GO" id="GO:0009295">
    <property type="term" value="C:nucleoid"/>
    <property type="evidence" value="ECO:0007669"/>
    <property type="project" value="TreeGrafter"/>
</dbReference>
<comment type="caution">
    <text evidence="2">Lacks conserved residue(s) required for the propagation of feature annotation.</text>
</comment>
<dbReference type="PANTHER" id="PTHR10302:SF0">
    <property type="entry name" value="SINGLE-STRANDED DNA-BINDING PROTEIN, MITOCHONDRIAL"/>
    <property type="match status" value="1"/>
</dbReference>
<protein>
    <recommendedName>
        <fullName evidence="2 3">Single-stranded DNA-binding protein</fullName>
        <shortName evidence="2">SSB</shortName>
    </recommendedName>
</protein>
<evidence type="ECO:0000313" key="5">
    <source>
        <dbReference type="Proteomes" id="UP000005938"/>
    </source>
</evidence>
<sequence>MNALRNRVQLIGNLGNDPEIINLESGKKLAKFSIATNESYKNSKGEEIKETQWHTVVAWGKIADIIEKYLIKGHEVVIEGKLTSRTYETKEGERRHITEIQCNEILMLSR</sequence>
<keyword evidence="5" id="KW-1185">Reference proteome</keyword>
<dbReference type="NCBIfam" id="TIGR00621">
    <property type="entry name" value="ssb"/>
    <property type="match status" value="1"/>
</dbReference>
<dbReference type="GO" id="GO:0006260">
    <property type="term" value="P:DNA replication"/>
    <property type="evidence" value="ECO:0007669"/>
    <property type="project" value="InterPro"/>
</dbReference>
<dbReference type="Proteomes" id="UP000005938">
    <property type="component" value="Unassembled WGS sequence"/>
</dbReference>
<dbReference type="InterPro" id="IPR012340">
    <property type="entry name" value="NA-bd_OB-fold"/>
</dbReference>
<comment type="caution">
    <text evidence="4">The sequence shown here is derived from an EMBL/GenBank/DDBJ whole genome shotgun (WGS) entry which is preliminary data.</text>
</comment>
<evidence type="ECO:0000256" key="2">
    <source>
        <dbReference type="HAMAP-Rule" id="MF_00984"/>
    </source>
</evidence>
<dbReference type="PATRIC" id="fig|946077.3.peg.643"/>
<gene>
    <name evidence="4" type="ORF">W5A_03184</name>
</gene>
<dbReference type="CDD" id="cd04496">
    <property type="entry name" value="SSB_OBF"/>
    <property type="match status" value="1"/>
</dbReference>
<dbReference type="EMBL" id="AJJU01000003">
    <property type="protein sequence ID" value="EID75913.1"/>
    <property type="molecule type" value="Genomic_DNA"/>
</dbReference>
<dbReference type="eggNOG" id="COG0629">
    <property type="taxonomic scope" value="Bacteria"/>
</dbReference>
<name>I0WHP7_9FLAO</name>
<accession>I0WHP7</accession>
<dbReference type="PIRSF" id="PIRSF002070">
    <property type="entry name" value="SSB"/>
    <property type="match status" value="1"/>
</dbReference>
<dbReference type="PROSITE" id="PS50935">
    <property type="entry name" value="SSB"/>
    <property type="match status" value="1"/>
</dbReference>
<dbReference type="InterPro" id="IPR011344">
    <property type="entry name" value="ssDNA-bd"/>
</dbReference>
<dbReference type="OrthoDB" id="9809878at2"/>
<evidence type="ECO:0000256" key="1">
    <source>
        <dbReference type="ARBA" id="ARBA00023125"/>
    </source>
</evidence>
<dbReference type="HAMAP" id="MF_00984">
    <property type="entry name" value="SSB"/>
    <property type="match status" value="1"/>
</dbReference>
<organism evidence="4 5">
    <name type="scientific">Imtechella halotolerans K1</name>
    <dbReference type="NCBI Taxonomy" id="946077"/>
    <lineage>
        <taxon>Bacteria</taxon>
        <taxon>Pseudomonadati</taxon>
        <taxon>Bacteroidota</taxon>
        <taxon>Flavobacteriia</taxon>
        <taxon>Flavobacteriales</taxon>
        <taxon>Flavobacteriaceae</taxon>
        <taxon>Imtechella</taxon>
    </lineage>
</organism>
<evidence type="ECO:0000256" key="3">
    <source>
        <dbReference type="PIRNR" id="PIRNR002070"/>
    </source>
</evidence>